<name>A0A4D6XDB7_PSEPU</name>
<keyword evidence="5 9" id="KW-0798">TonB box</keyword>
<comment type="similarity">
    <text evidence="8 9">Belongs to the TonB-dependent receptor family.</text>
</comment>
<evidence type="ECO:0000256" key="2">
    <source>
        <dbReference type="ARBA" id="ARBA00022448"/>
    </source>
</evidence>
<evidence type="ECO:0000259" key="10">
    <source>
        <dbReference type="Pfam" id="PF00593"/>
    </source>
</evidence>
<dbReference type="Gene3D" id="2.40.170.20">
    <property type="entry name" value="TonB-dependent receptor, beta-barrel domain"/>
    <property type="match status" value="1"/>
</dbReference>
<evidence type="ECO:0000256" key="4">
    <source>
        <dbReference type="ARBA" id="ARBA00022692"/>
    </source>
</evidence>
<dbReference type="InterPro" id="IPR000531">
    <property type="entry name" value="Beta-barrel_TonB"/>
</dbReference>
<keyword evidence="12" id="KW-0675">Receptor</keyword>
<protein>
    <submittedName>
        <fullName evidence="12">TonB-dependent receptor</fullName>
    </submittedName>
</protein>
<dbReference type="Gene3D" id="2.170.130.10">
    <property type="entry name" value="TonB-dependent receptor, plug domain"/>
    <property type="match status" value="1"/>
</dbReference>
<sequence length="827" mass="89469">MVSIGLVSLYGHGALADESNSPRPAGQPADALETVVVTGTRAEKRTVAQSLAPIDVISADDLARSGKQNLRDALAAQVPSYTNDAGFTGATGIAVKSATLRGLGGNAVLVLVNGKRRHNTAQIFHQASSTANGQSPVDLDLIPVAAVDHIEVLRDGAAAQYGSDAIAGVINVILKRNASGGQASALYGQFGQREGSKGNFGATGQTSINQGFELPNEGFFNLSADIKIQETSNAAGAVPDRTRIYPGDDPREYGKSRYRQIMGQPRVQTYNASYNMELPLNEALDFYSFSTFSHRDSTGFGTFRTAVSAQNIPEIYADGFQPKFRSVEDDFQGVFGLKGDDLLGWGWDASTSWGRNDLSLHNDDSLNASFGPDSPTDFDNGQAIFSQWTNNFDVNRAFDTGLFKDPLHVGAGLEYRTDTYQIRAGEYASYADGGYIYPEGSPNAGKRPNAGSAGWGGFSPAAAGSWERSNTAAYVDLTQKFTDAWEVSVAGRFEHYSDVGDTASGKLSTRYQLTPTLAVRGTINNGFRAPSLQQQHFSSSTSAWGTSPITGELQQQVTNYAAPGSAAATALGSKKLKPEKSRNYSVGFVATPASNLDVTVDFYQIDIKDRILQTSSLSGLNDPNIAAILAAAGLDTNQSVVYYGNLADTRTRGIDLVADYRAEYGPWGRGKWTLTSTQQLHEIRDIKEPDSLAGTGVQVLGRDKQGNLESAVPKNKTSLQHTWFIHDFEVTLKETRYSSVTGKSQYNANRDEKIKPAFITDLDVGYNVSDQLKVSVGGLNIFNERPEQLSAQAKLYYLFPVDNPAYSWYSPYGVDGGYYYARLDYFW</sequence>
<keyword evidence="7 8" id="KW-0998">Cell outer membrane</keyword>
<evidence type="ECO:0000256" key="3">
    <source>
        <dbReference type="ARBA" id="ARBA00022452"/>
    </source>
</evidence>
<dbReference type="OrthoDB" id="6276154at2"/>
<accession>A0A4D6XDB7</accession>
<dbReference type="PANTHER" id="PTHR47234:SF3">
    <property type="entry name" value="SECRETIN_TONB SHORT N-TERMINAL DOMAIN-CONTAINING PROTEIN"/>
    <property type="match status" value="1"/>
</dbReference>
<reference evidence="13" key="1">
    <citation type="submission" date="2019-04" db="EMBL/GenBank/DDBJ databases">
        <title>Genome sequence of Pseudomonas putida 1290, an auxin catabolizing strain.</title>
        <authorList>
            <person name="Laird T.S."/>
            <person name="Leveau J.H.J."/>
        </authorList>
    </citation>
    <scope>NUCLEOTIDE SEQUENCE [LARGE SCALE GENOMIC DNA]</scope>
    <source>
        <strain evidence="13">1290</strain>
    </source>
</reference>
<evidence type="ECO:0000313" key="13">
    <source>
        <dbReference type="Proteomes" id="UP000298551"/>
    </source>
</evidence>
<dbReference type="CDD" id="cd01347">
    <property type="entry name" value="ligand_gated_channel"/>
    <property type="match status" value="1"/>
</dbReference>
<evidence type="ECO:0000256" key="7">
    <source>
        <dbReference type="ARBA" id="ARBA00023237"/>
    </source>
</evidence>
<evidence type="ECO:0000313" key="12">
    <source>
        <dbReference type="EMBL" id="QCI15456.1"/>
    </source>
</evidence>
<evidence type="ECO:0000256" key="5">
    <source>
        <dbReference type="ARBA" id="ARBA00023077"/>
    </source>
</evidence>
<keyword evidence="4 8" id="KW-0812">Transmembrane</keyword>
<evidence type="ECO:0000256" key="8">
    <source>
        <dbReference type="PROSITE-ProRule" id="PRU01360"/>
    </source>
</evidence>
<feature type="domain" description="TonB-dependent receptor-like beta-barrel" evidence="10">
    <location>
        <begin position="287"/>
        <end position="781"/>
    </location>
</feature>
<dbReference type="PANTHER" id="PTHR47234">
    <property type="match status" value="1"/>
</dbReference>
<evidence type="ECO:0000256" key="9">
    <source>
        <dbReference type="RuleBase" id="RU003357"/>
    </source>
</evidence>
<dbReference type="InterPro" id="IPR012910">
    <property type="entry name" value="Plug_dom"/>
</dbReference>
<dbReference type="EMBL" id="CP039371">
    <property type="protein sequence ID" value="QCI15456.1"/>
    <property type="molecule type" value="Genomic_DNA"/>
</dbReference>
<keyword evidence="3 8" id="KW-1134">Transmembrane beta strand</keyword>
<dbReference type="Pfam" id="PF07715">
    <property type="entry name" value="Plug"/>
    <property type="match status" value="1"/>
</dbReference>
<dbReference type="PROSITE" id="PS52016">
    <property type="entry name" value="TONB_DEPENDENT_REC_3"/>
    <property type="match status" value="1"/>
</dbReference>
<keyword evidence="2 8" id="KW-0813">Transport</keyword>
<gene>
    <name evidence="12" type="ORF">E6B08_11710</name>
</gene>
<dbReference type="GO" id="GO:0009279">
    <property type="term" value="C:cell outer membrane"/>
    <property type="evidence" value="ECO:0007669"/>
    <property type="project" value="UniProtKB-SubCell"/>
</dbReference>
<evidence type="ECO:0000256" key="6">
    <source>
        <dbReference type="ARBA" id="ARBA00023136"/>
    </source>
</evidence>
<dbReference type="SUPFAM" id="SSF56935">
    <property type="entry name" value="Porins"/>
    <property type="match status" value="1"/>
</dbReference>
<keyword evidence="6 8" id="KW-0472">Membrane</keyword>
<dbReference type="AlphaFoldDB" id="A0A4D6XDB7"/>
<evidence type="ECO:0000256" key="1">
    <source>
        <dbReference type="ARBA" id="ARBA00004571"/>
    </source>
</evidence>
<dbReference type="Proteomes" id="UP000298551">
    <property type="component" value="Chromosome"/>
</dbReference>
<feature type="domain" description="TonB-dependent receptor plug" evidence="11">
    <location>
        <begin position="49"/>
        <end position="169"/>
    </location>
</feature>
<organism evidence="12 13">
    <name type="scientific">Pseudomonas putida</name>
    <name type="common">Arthrobacter siderocapsulatus</name>
    <dbReference type="NCBI Taxonomy" id="303"/>
    <lineage>
        <taxon>Bacteria</taxon>
        <taxon>Pseudomonadati</taxon>
        <taxon>Pseudomonadota</taxon>
        <taxon>Gammaproteobacteria</taxon>
        <taxon>Pseudomonadales</taxon>
        <taxon>Pseudomonadaceae</taxon>
        <taxon>Pseudomonas</taxon>
    </lineage>
</organism>
<dbReference type="InterPro" id="IPR037066">
    <property type="entry name" value="Plug_dom_sf"/>
</dbReference>
<dbReference type="InterPro" id="IPR039426">
    <property type="entry name" value="TonB-dep_rcpt-like"/>
</dbReference>
<dbReference type="InterPro" id="IPR036942">
    <property type="entry name" value="Beta-barrel_TonB_sf"/>
</dbReference>
<proteinExistence type="inferred from homology"/>
<dbReference type="Pfam" id="PF00593">
    <property type="entry name" value="TonB_dep_Rec_b-barrel"/>
    <property type="match status" value="1"/>
</dbReference>
<evidence type="ECO:0000259" key="11">
    <source>
        <dbReference type="Pfam" id="PF07715"/>
    </source>
</evidence>
<comment type="subcellular location">
    <subcellularLocation>
        <location evidence="1 8">Cell outer membrane</location>
        <topology evidence="1 8">Multi-pass membrane protein</topology>
    </subcellularLocation>
</comment>